<proteinExistence type="predicted"/>
<dbReference type="Pfam" id="PF03358">
    <property type="entry name" value="FMN_red"/>
    <property type="match status" value="1"/>
</dbReference>
<keyword evidence="3" id="KW-1185">Reference proteome</keyword>
<dbReference type="InterPro" id="IPR050712">
    <property type="entry name" value="NAD(P)H-dep_reductase"/>
</dbReference>
<evidence type="ECO:0000259" key="1">
    <source>
        <dbReference type="Pfam" id="PF03358"/>
    </source>
</evidence>
<gene>
    <name evidence="2" type="ORF">N5P18_09630</name>
</gene>
<reference evidence="2 3" key="1">
    <citation type="submission" date="2022-09" db="EMBL/GenBank/DDBJ databases">
        <title>Complete genome sequence of Janibacter terrae strain COS04-44, PCL-degrading bacteria isolated from oil spilled coast.</title>
        <authorList>
            <person name="Park H."/>
            <person name="Kim J.Y."/>
            <person name="An S.H."/>
            <person name="Lee C.M."/>
            <person name="Weon H.-Y."/>
        </authorList>
    </citation>
    <scope>NUCLEOTIDE SEQUENCE [LARGE SCALE GENOMIC DNA]</scope>
    <source>
        <strain evidence="2 3">COS04-44</strain>
    </source>
</reference>
<feature type="domain" description="NADPH-dependent FMN reductase-like" evidence="1">
    <location>
        <begin position="1"/>
        <end position="147"/>
    </location>
</feature>
<dbReference type="EMBL" id="CP104874">
    <property type="protein sequence ID" value="WWF03966.1"/>
    <property type="molecule type" value="Genomic_DNA"/>
</dbReference>
<dbReference type="PANTHER" id="PTHR30543:SF21">
    <property type="entry name" value="NAD(P)H-DEPENDENT FMN REDUCTASE LOT6"/>
    <property type="match status" value="1"/>
</dbReference>
<dbReference type="Proteomes" id="UP001381003">
    <property type="component" value="Chromosome"/>
</dbReference>
<evidence type="ECO:0000313" key="3">
    <source>
        <dbReference type="Proteomes" id="UP001381003"/>
    </source>
</evidence>
<dbReference type="PANTHER" id="PTHR30543">
    <property type="entry name" value="CHROMATE REDUCTASE"/>
    <property type="match status" value="1"/>
</dbReference>
<dbReference type="InterPro" id="IPR029039">
    <property type="entry name" value="Flavoprotein-like_sf"/>
</dbReference>
<protein>
    <submittedName>
        <fullName evidence="2">NAD(P)H-dependent oxidoreductase</fullName>
    </submittedName>
</protein>
<dbReference type="InterPro" id="IPR005025">
    <property type="entry name" value="FMN_Rdtase-like_dom"/>
</dbReference>
<name>A0ABZ2FA41_9MICO</name>
<evidence type="ECO:0000313" key="2">
    <source>
        <dbReference type="EMBL" id="WWF03966.1"/>
    </source>
</evidence>
<organism evidence="2 3">
    <name type="scientific">Janibacter terrae</name>
    <dbReference type="NCBI Taxonomy" id="103817"/>
    <lineage>
        <taxon>Bacteria</taxon>
        <taxon>Bacillati</taxon>
        <taxon>Actinomycetota</taxon>
        <taxon>Actinomycetes</taxon>
        <taxon>Micrococcales</taxon>
        <taxon>Intrasporangiaceae</taxon>
        <taxon>Janibacter</taxon>
    </lineage>
</organism>
<dbReference type="RefSeq" id="WP_068424307.1">
    <property type="nucleotide sequence ID" value="NZ_CP104874.1"/>
</dbReference>
<accession>A0ABZ2FA41</accession>
<dbReference type="Gene3D" id="3.40.50.360">
    <property type="match status" value="1"/>
</dbReference>
<sequence length="189" mass="20956">MKIAIILGSTRPGRLGAQVADWVMTQVADRDDAEYELVDLAEYDLDLLNEPTVPGAAKRQYDNPKTRRWSARIDEFDGYVFVTPEYNHGVPAALKNAFDVLYPEWLHKGAALVSYGADGGVRAVEHWRTILANPQMHVVRGQVSFSTMLEVSEGADGVVFAPAERRAKELGNVLRQLTRLTEATASLRS</sequence>
<dbReference type="SUPFAM" id="SSF52218">
    <property type="entry name" value="Flavoproteins"/>
    <property type="match status" value="1"/>
</dbReference>